<reference evidence="1" key="1">
    <citation type="submission" date="2013-07" db="EMBL/GenBank/DDBJ databases">
        <title>Sub-species coevolution in mutualistic symbiosis.</title>
        <authorList>
            <person name="Murfin K."/>
            <person name="Klassen J."/>
            <person name="Lee M."/>
            <person name="Forst S."/>
            <person name="Stock P."/>
            <person name="Goodrich-Blair H."/>
        </authorList>
    </citation>
    <scope>NUCLEOTIDE SEQUENCE [LARGE SCALE GENOMIC DNA]</scope>
    <source>
        <strain evidence="1">Kraussei Becker Underwood</strain>
    </source>
</reference>
<gene>
    <name evidence="1" type="ORF">XBKB1_4140110</name>
</gene>
<evidence type="ECO:0000313" key="1">
    <source>
        <dbReference type="EMBL" id="CDH25682.1"/>
    </source>
</evidence>
<accession>A0A077PYG6</accession>
<dbReference type="HOGENOM" id="CLU_2083951_0_0_6"/>
<dbReference type="EMBL" id="CBSZ010000351">
    <property type="protein sequence ID" value="CDH25682.1"/>
    <property type="molecule type" value="Genomic_DNA"/>
</dbReference>
<name>A0A077PYG6_XENBV</name>
<dbReference type="AlphaFoldDB" id="A0A077PYG6"/>
<protein>
    <submittedName>
        <fullName evidence="1">Uncharacterized protein</fullName>
    </submittedName>
</protein>
<comment type="caution">
    <text evidence="1">The sequence shown here is derived from an EMBL/GenBank/DDBJ whole genome shotgun (WGS) entry which is preliminary data.</text>
</comment>
<organism evidence="1">
    <name type="scientific">Xenorhabdus bovienii str. kraussei Becker Underwood</name>
    <dbReference type="NCBI Taxonomy" id="1398204"/>
    <lineage>
        <taxon>Bacteria</taxon>
        <taxon>Pseudomonadati</taxon>
        <taxon>Pseudomonadota</taxon>
        <taxon>Gammaproteobacteria</taxon>
        <taxon>Enterobacterales</taxon>
        <taxon>Morganellaceae</taxon>
        <taxon>Xenorhabdus</taxon>
    </lineage>
</organism>
<dbReference type="Proteomes" id="UP000028493">
    <property type="component" value="Unassembled WGS sequence"/>
</dbReference>
<dbReference type="NCBIfam" id="NF041551">
    <property type="entry name" value="YlcI_YnfO_N"/>
    <property type="match status" value="1"/>
</dbReference>
<proteinExistence type="predicted"/>
<sequence length="117" mass="13592">MWLDASIVLVALRGVVFFCLELLKVRFTLRLIESHFNTFFIIFFVYTESHLCIRSSVMATSSKNAKSQQLNARFPHEVVEEMEKYIAEGENKAQFIVTSVKAEIKRRQRKTKASSEQ</sequence>